<protein>
    <submittedName>
        <fullName evidence="3">Uncharacterized protein</fullName>
    </submittedName>
</protein>
<reference evidence="3 4" key="1">
    <citation type="journal article" date="2023" name="Plants (Basel)">
        <title>Bridging the Gap: Combining Genomics and Transcriptomics Approaches to Understand Stylosanthes scabra, an Orphan Legume from the Brazilian Caatinga.</title>
        <authorList>
            <person name="Ferreira-Neto J.R.C."/>
            <person name="da Silva M.D."/>
            <person name="Binneck E."/>
            <person name="de Melo N.F."/>
            <person name="da Silva R.H."/>
            <person name="de Melo A.L.T.M."/>
            <person name="Pandolfi V."/>
            <person name="Bustamante F.O."/>
            <person name="Brasileiro-Vidal A.C."/>
            <person name="Benko-Iseppon A.M."/>
        </authorList>
    </citation>
    <scope>NUCLEOTIDE SEQUENCE [LARGE SCALE GENOMIC DNA]</scope>
    <source>
        <tissue evidence="3">Leaves</tissue>
    </source>
</reference>
<feature type="region of interest" description="Disordered" evidence="1">
    <location>
        <begin position="102"/>
        <end position="170"/>
    </location>
</feature>
<accession>A0ABU6ZML3</accession>
<evidence type="ECO:0000256" key="1">
    <source>
        <dbReference type="SAM" id="MobiDB-lite"/>
    </source>
</evidence>
<feature type="transmembrane region" description="Helical" evidence="2">
    <location>
        <begin position="264"/>
        <end position="287"/>
    </location>
</feature>
<dbReference type="Proteomes" id="UP001341840">
    <property type="component" value="Unassembled WGS sequence"/>
</dbReference>
<evidence type="ECO:0000313" key="4">
    <source>
        <dbReference type="Proteomes" id="UP001341840"/>
    </source>
</evidence>
<feature type="compositionally biased region" description="Polar residues" evidence="1">
    <location>
        <begin position="159"/>
        <end position="169"/>
    </location>
</feature>
<name>A0ABU6ZML3_9FABA</name>
<keyword evidence="2" id="KW-0472">Membrane</keyword>
<evidence type="ECO:0000313" key="3">
    <source>
        <dbReference type="EMBL" id="MED6223202.1"/>
    </source>
</evidence>
<comment type="caution">
    <text evidence="3">The sequence shown here is derived from an EMBL/GenBank/DDBJ whole genome shotgun (WGS) entry which is preliminary data.</text>
</comment>
<gene>
    <name evidence="3" type="ORF">PIB30_071685</name>
</gene>
<keyword evidence="2" id="KW-0812">Transmembrane</keyword>
<sequence>MRDKKGKNDKGKLDEPGKKNNMKTNGVAENVSYMEWNHSTNLSVLKGQPLEFHHDHSHNKGVDAYLSLLLTPKEPRNTTTTPSHLAAALNFRASHVTTTFRTHHHLQETSQPSKLLPSHTTPPSPHNRATTSNHRRISPSTIATSTEPSFFPSPRTAALNPTPQPSINTAVEAPSPFQFHRTTNHTSPSPPLPPLLPLSPSSTNLWYTTAPAAFSFSSFPIAPSSSVNEEAVPPPEPQLGASSAQNRFASVSPDRLSLSKQTSLLSPLVPIIIGGILLSSIASFVSFRMTRNGKILTKGSTSTAAGSIARNLSQPLLHSCFWKVSKKNSS</sequence>
<dbReference type="EMBL" id="JASCZI010272693">
    <property type="protein sequence ID" value="MED6223202.1"/>
    <property type="molecule type" value="Genomic_DNA"/>
</dbReference>
<organism evidence="3 4">
    <name type="scientific">Stylosanthes scabra</name>
    <dbReference type="NCBI Taxonomy" id="79078"/>
    <lineage>
        <taxon>Eukaryota</taxon>
        <taxon>Viridiplantae</taxon>
        <taxon>Streptophyta</taxon>
        <taxon>Embryophyta</taxon>
        <taxon>Tracheophyta</taxon>
        <taxon>Spermatophyta</taxon>
        <taxon>Magnoliopsida</taxon>
        <taxon>eudicotyledons</taxon>
        <taxon>Gunneridae</taxon>
        <taxon>Pentapetalae</taxon>
        <taxon>rosids</taxon>
        <taxon>fabids</taxon>
        <taxon>Fabales</taxon>
        <taxon>Fabaceae</taxon>
        <taxon>Papilionoideae</taxon>
        <taxon>50 kb inversion clade</taxon>
        <taxon>dalbergioids sensu lato</taxon>
        <taxon>Dalbergieae</taxon>
        <taxon>Pterocarpus clade</taxon>
        <taxon>Stylosanthes</taxon>
    </lineage>
</organism>
<feature type="compositionally biased region" description="Polar residues" evidence="1">
    <location>
        <begin position="108"/>
        <end position="119"/>
    </location>
</feature>
<feature type="region of interest" description="Disordered" evidence="1">
    <location>
        <begin position="1"/>
        <end position="25"/>
    </location>
</feature>
<evidence type="ECO:0000256" key="2">
    <source>
        <dbReference type="SAM" id="Phobius"/>
    </source>
</evidence>
<keyword evidence="4" id="KW-1185">Reference proteome</keyword>
<feature type="compositionally biased region" description="Polar residues" evidence="1">
    <location>
        <begin position="126"/>
        <end position="148"/>
    </location>
</feature>
<proteinExistence type="predicted"/>
<feature type="compositionally biased region" description="Basic and acidic residues" evidence="1">
    <location>
        <begin position="1"/>
        <end position="18"/>
    </location>
</feature>
<keyword evidence="2" id="KW-1133">Transmembrane helix</keyword>